<dbReference type="PATRIC" id="fig|1469144.8.peg.818"/>
<accession>A0A132NF78</accession>
<dbReference type="Gene3D" id="2.60.200.20">
    <property type="match status" value="1"/>
</dbReference>
<dbReference type="Gene3D" id="3.30.2320.60">
    <property type="entry name" value="FhaA, phosphopeptide-binding domain (DUF3662)"/>
    <property type="match status" value="1"/>
</dbReference>
<reference evidence="5" key="1">
    <citation type="submission" date="2015-02" db="EMBL/GenBank/DDBJ databases">
        <title>Physiological reanalysis, assessment of diazotrophy, and genome sequences of multiple isolates of Streptomyces thermoautotrophicus.</title>
        <authorList>
            <person name="MacKellar D.C."/>
            <person name="Lieber L."/>
            <person name="Norman J."/>
            <person name="Bolger A."/>
            <person name="Tobin C."/>
            <person name="Murray J.W."/>
            <person name="Friesen M."/>
            <person name="Prell J."/>
        </authorList>
    </citation>
    <scope>NUCLEOTIDE SEQUENCE [LARGE SCALE GENOMIC DNA]</scope>
    <source>
        <strain evidence="5">UBT1</strain>
    </source>
</reference>
<proteinExistence type="predicted"/>
<dbReference type="AlphaFoldDB" id="A0A132NF78"/>
<dbReference type="InterPro" id="IPR042287">
    <property type="entry name" value="FhaA_N_sf"/>
</dbReference>
<dbReference type="EMBL" id="JYIJ01000019">
    <property type="protein sequence ID" value="KWW97880.1"/>
    <property type="molecule type" value="Genomic_DNA"/>
</dbReference>
<evidence type="ECO:0000256" key="1">
    <source>
        <dbReference type="ARBA" id="ARBA00022553"/>
    </source>
</evidence>
<gene>
    <name evidence="3" type="ORF">TH66_20970</name>
    <name evidence="4" type="ORF">TR74_13605</name>
</gene>
<dbReference type="SMART" id="SM00240">
    <property type="entry name" value="FHA"/>
    <property type="match status" value="1"/>
</dbReference>
<dbReference type="InterPro" id="IPR022128">
    <property type="entry name" value="FhaA_N"/>
</dbReference>
<organism evidence="4 5">
    <name type="scientific">Carbonactinospora thermoautotrophica</name>
    <dbReference type="NCBI Taxonomy" id="1469144"/>
    <lineage>
        <taxon>Bacteria</taxon>
        <taxon>Bacillati</taxon>
        <taxon>Actinomycetota</taxon>
        <taxon>Actinomycetes</taxon>
        <taxon>Kitasatosporales</taxon>
        <taxon>Carbonactinosporaceae</taxon>
        <taxon>Carbonactinospora</taxon>
    </lineage>
</organism>
<evidence type="ECO:0000313" key="6">
    <source>
        <dbReference type="Proteomes" id="UP000070659"/>
    </source>
</evidence>
<dbReference type="InterPro" id="IPR008984">
    <property type="entry name" value="SMAD_FHA_dom_sf"/>
</dbReference>
<dbReference type="CDD" id="cd00060">
    <property type="entry name" value="FHA"/>
    <property type="match status" value="1"/>
</dbReference>
<dbReference type="Pfam" id="PF00498">
    <property type="entry name" value="FHA"/>
    <property type="match status" value="1"/>
</dbReference>
<name>A0A132NF78_9ACTN</name>
<dbReference type="PANTHER" id="PTHR23308">
    <property type="entry name" value="NUCLEAR INHIBITOR OF PROTEIN PHOSPHATASE-1"/>
    <property type="match status" value="1"/>
</dbReference>
<dbReference type="InterPro" id="IPR000253">
    <property type="entry name" value="FHA_dom"/>
</dbReference>
<dbReference type="RefSeq" id="WP_067071570.1">
    <property type="nucleotide sequence ID" value="NZ_JYIJ01000019.1"/>
</dbReference>
<dbReference type="Proteomes" id="UP000070598">
    <property type="component" value="Unassembled WGS sequence"/>
</dbReference>
<evidence type="ECO:0000313" key="3">
    <source>
        <dbReference type="EMBL" id="KWW97880.1"/>
    </source>
</evidence>
<dbReference type="Proteomes" id="UP000070659">
    <property type="component" value="Unassembled WGS sequence"/>
</dbReference>
<reference evidence="4 6" key="2">
    <citation type="submission" date="2015-02" db="EMBL/GenBank/DDBJ databases">
        <title>Physiological reanalysis, assessment of diazotrophy, and genome sequences of multiple isolates of Streptomyces thermoautotrophicus.</title>
        <authorList>
            <person name="MacKellar D.C."/>
            <person name="Lieber L."/>
            <person name="Norman J."/>
            <person name="Bolger A."/>
            <person name="Tobin C."/>
            <person name="Murray J.W."/>
            <person name="Prell J."/>
        </authorList>
    </citation>
    <scope>NUCLEOTIDE SEQUENCE [LARGE SCALE GENOMIC DNA]</scope>
    <source>
        <strain evidence="4 6">UBT1</strain>
    </source>
</reference>
<dbReference type="EMBL" id="JYIK01000944">
    <property type="protein sequence ID" value="KWX08741.1"/>
    <property type="molecule type" value="Genomic_DNA"/>
</dbReference>
<dbReference type="SUPFAM" id="SSF49879">
    <property type="entry name" value="SMAD/FHA domain"/>
    <property type="match status" value="1"/>
</dbReference>
<dbReference type="Pfam" id="PF12401">
    <property type="entry name" value="FhaA_N"/>
    <property type="match status" value="1"/>
</dbReference>
<protein>
    <recommendedName>
        <fullName evidence="2">FHA domain-containing protein</fullName>
    </recommendedName>
</protein>
<sequence>MGVLQRFERRLQGLVDGAFAKAFKAEVQPVEIASALQRECTDRAAIVSRGRTIVPNDFVVELGHHDYERLSVYAQPLCSELASMVTEYAQEQGYSFVGPVQIRFERVDDLETGMFRVRSQALAGVVPMAAAAPPAGRPVAYLEINGARHPLTKPVMTIGRGLDVDLRIEDPGVSRRHAEIRAGGDTAIITDLGSTNGVIVDGRPVDQAPLRDGSVIILGNTTLIFRTG</sequence>
<dbReference type="PROSITE" id="PS50006">
    <property type="entry name" value="FHA_DOMAIN"/>
    <property type="match status" value="1"/>
</dbReference>
<dbReference type="InterPro" id="IPR050923">
    <property type="entry name" value="Cell_Proc_Reg/RNA_Proc"/>
</dbReference>
<evidence type="ECO:0000259" key="2">
    <source>
        <dbReference type="PROSITE" id="PS50006"/>
    </source>
</evidence>
<comment type="caution">
    <text evidence="4">The sequence shown here is derived from an EMBL/GenBank/DDBJ whole genome shotgun (WGS) entry which is preliminary data.</text>
</comment>
<evidence type="ECO:0000313" key="5">
    <source>
        <dbReference type="Proteomes" id="UP000070598"/>
    </source>
</evidence>
<feature type="domain" description="FHA" evidence="2">
    <location>
        <begin position="156"/>
        <end position="205"/>
    </location>
</feature>
<evidence type="ECO:0000313" key="4">
    <source>
        <dbReference type="EMBL" id="KWX08741.1"/>
    </source>
</evidence>
<keyword evidence="1" id="KW-0597">Phosphoprotein</keyword>